<name>A0ABP3H1T1_9ACTN</name>
<dbReference type="InterPro" id="IPR000182">
    <property type="entry name" value="GNAT_dom"/>
</dbReference>
<evidence type="ECO:0000256" key="1">
    <source>
        <dbReference type="ARBA" id="ARBA00022679"/>
    </source>
</evidence>
<dbReference type="Pfam" id="PF00583">
    <property type="entry name" value="Acetyltransf_1"/>
    <property type="match status" value="1"/>
</dbReference>
<dbReference type="SUPFAM" id="SSF55729">
    <property type="entry name" value="Acyl-CoA N-acyltransferases (Nat)"/>
    <property type="match status" value="1"/>
</dbReference>
<evidence type="ECO:0000313" key="4">
    <source>
        <dbReference type="EMBL" id="GAA0358552.1"/>
    </source>
</evidence>
<organism evidence="4 5">
    <name type="scientific">Actinoallomurus spadix</name>
    <dbReference type="NCBI Taxonomy" id="79912"/>
    <lineage>
        <taxon>Bacteria</taxon>
        <taxon>Bacillati</taxon>
        <taxon>Actinomycetota</taxon>
        <taxon>Actinomycetes</taxon>
        <taxon>Streptosporangiales</taxon>
        <taxon>Thermomonosporaceae</taxon>
        <taxon>Actinoallomurus</taxon>
    </lineage>
</organism>
<keyword evidence="1" id="KW-0808">Transferase</keyword>
<protein>
    <recommendedName>
        <fullName evidence="3">N-acetyltransferase domain-containing protein</fullName>
    </recommendedName>
</protein>
<dbReference type="PROSITE" id="PS51186">
    <property type="entry name" value="GNAT"/>
    <property type="match status" value="1"/>
</dbReference>
<dbReference type="InterPro" id="IPR016181">
    <property type="entry name" value="Acyl_CoA_acyltransferase"/>
</dbReference>
<dbReference type="EMBL" id="BAAABM010000053">
    <property type="protein sequence ID" value="GAA0358552.1"/>
    <property type="molecule type" value="Genomic_DNA"/>
</dbReference>
<gene>
    <name evidence="4" type="ORF">GCM10010151_55290</name>
</gene>
<sequence length="149" mass="16347">MRPYEDGDREGVLGMRLSPLSLYRRFFAGTPRIPAFYAETLGRVDRWDRDALVAVADTEIVGIAEYTRDATLPELADLAVMVADPWQRRGVARRLVAGLTALARTRGIDGLRADVLADNHAARAAIGRVWPHAAAAHGEDGALLYRIPL</sequence>
<reference evidence="5" key="1">
    <citation type="journal article" date="2019" name="Int. J. Syst. Evol. Microbiol.">
        <title>The Global Catalogue of Microorganisms (GCM) 10K type strain sequencing project: providing services to taxonomists for standard genome sequencing and annotation.</title>
        <authorList>
            <consortium name="The Broad Institute Genomics Platform"/>
            <consortium name="The Broad Institute Genome Sequencing Center for Infectious Disease"/>
            <person name="Wu L."/>
            <person name="Ma J."/>
        </authorList>
    </citation>
    <scope>NUCLEOTIDE SEQUENCE [LARGE SCALE GENOMIC DNA]</scope>
    <source>
        <strain evidence="5">JCM 3146</strain>
    </source>
</reference>
<dbReference type="Gene3D" id="3.40.630.30">
    <property type="match status" value="1"/>
</dbReference>
<accession>A0ABP3H1T1</accession>
<evidence type="ECO:0000313" key="5">
    <source>
        <dbReference type="Proteomes" id="UP001501822"/>
    </source>
</evidence>
<dbReference type="Proteomes" id="UP001501822">
    <property type="component" value="Unassembled WGS sequence"/>
</dbReference>
<evidence type="ECO:0000256" key="2">
    <source>
        <dbReference type="ARBA" id="ARBA00023315"/>
    </source>
</evidence>
<dbReference type="InterPro" id="IPR050832">
    <property type="entry name" value="Bact_Acetyltransf"/>
</dbReference>
<dbReference type="PANTHER" id="PTHR43877">
    <property type="entry name" value="AMINOALKYLPHOSPHONATE N-ACETYLTRANSFERASE-RELATED-RELATED"/>
    <property type="match status" value="1"/>
</dbReference>
<proteinExistence type="predicted"/>
<keyword evidence="5" id="KW-1185">Reference proteome</keyword>
<dbReference type="CDD" id="cd04301">
    <property type="entry name" value="NAT_SF"/>
    <property type="match status" value="1"/>
</dbReference>
<keyword evidence="2" id="KW-0012">Acyltransferase</keyword>
<comment type="caution">
    <text evidence="4">The sequence shown here is derived from an EMBL/GenBank/DDBJ whole genome shotgun (WGS) entry which is preliminary data.</text>
</comment>
<feature type="domain" description="N-acetyltransferase" evidence="3">
    <location>
        <begin position="1"/>
        <end position="149"/>
    </location>
</feature>
<evidence type="ECO:0000259" key="3">
    <source>
        <dbReference type="PROSITE" id="PS51186"/>
    </source>
</evidence>